<evidence type="ECO:0000313" key="4">
    <source>
        <dbReference type="Proteomes" id="UP001310692"/>
    </source>
</evidence>
<dbReference type="EMBL" id="JAZDRO010000002">
    <property type="protein sequence ID" value="MEE2566223.1"/>
    <property type="molecule type" value="Genomic_DNA"/>
</dbReference>
<evidence type="ECO:0000256" key="1">
    <source>
        <dbReference type="SAM" id="MobiDB-lite"/>
    </source>
</evidence>
<gene>
    <name evidence="3" type="ORF">V0U35_05975</name>
</gene>
<reference evidence="3 4" key="1">
    <citation type="submission" date="2024-01" db="EMBL/GenBank/DDBJ databases">
        <title>Hyphobacterium bacterium isolated from marine sediment.</title>
        <authorList>
            <person name="Zhao S."/>
        </authorList>
    </citation>
    <scope>NUCLEOTIDE SEQUENCE [LARGE SCALE GENOMIC DNA]</scope>
    <source>
        <strain evidence="3 4">Y60-23</strain>
    </source>
</reference>
<dbReference type="RefSeq" id="WP_330195763.1">
    <property type="nucleotide sequence ID" value="NZ_JAZDRO010000002.1"/>
</dbReference>
<keyword evidence="4" id="KW-1185">Reference proteome</keyword>
<dbReference type="InterPro" id="IPR045517">
    <property type="entry name" value="Glyoxalase_8"/>
</dbReference>
<sequence length="148" mass="16049">MTTTSPLPSLEALKAQARNLRASLEQEGNFIKHGEALEFIAAQYGYRNWNTLHAALGNTPRGELAVSSRISGAYLGQPFTGTILSLSSLDGGTHYRVVLDLDEAVDVVRFDSFSAFRKRITGTVSRDGLSPARTSDGTPHLVLEVSDR</sequence>
<protein>
    <submittedName>
        <fullName evidence="3">Glyoxalase superfamily protein</fullName>
    </submittedName>
</protein>
<evidence type="ECO:0000313" key="3">
    <source>
        <dbReference type="EMBL" id="MEE2566223.1"/>
    </source>
</evidence>
<name>A0ABU7LXG1_9PROT</name>
<comment type="caution">
    <text evidence="3">The sequence shown here is derived from an EMBL/GenBank/DDBJ whole genome shotgun (WGS) entry which is preliminary data.</text>
</comment>
<dbReference type="Proteomes" id="UP001310692">
    <property type="component" value="Unassembled WGS sequence"/>
</dbReference>
<proteinExistence type="predicted"/>
<feature type="domain" description="Glyoxalase-related protein" evidence="2">
    <location>
        <begin position="4"/>
        <end position="144"/>
    </location>
</feature>
<evidence type="ECO:0000259" key="2">
    <source>
        <dbReference type="Pfam" id="PF20066"/>
    </source>
</evidence>
<dbReference type="Pfam" id="PF20066">
    <property type="entry name" value="Glyoxalase_8"/>
    <property type="match status" value="1"/>
</dbReference>
<accession>A0ABU7LXG1</accession>
<organism evidence="3 4">
    <name type="scientific">Hyphobacterium marinum</name>
    <dbReference type="NCBI Taxonomy" id="3116574"/>
    <lineage>
        <taxon>Bacteria</taxon>
        <taxon>Pseudomonadati</taxon>
        <taxon>Pseudomonadota</taxon>
        <taxon>Alphaproteobacteria</taxon>
        <taxon>Maricaulales</taxon>
        <taxon>Maricaulaceae</taxon>
        <taxon>Hyphobacterium</taxon>
    </lineage>
</organism>
<feature type="region of interest" description="Disordered" evidence="1">
    <location>
        <begin position="127"/>
        <end position="148"/>
    </location>
</feature>